<gene>
    <name evidence="7" type="ORF">KP004_09250</name>
</gene>
<keyword evidence="8" id="KW-1185">Reference proteome</keyword>
<dbReference type="SMART" id="SM00065">
    <property type="entry name" value="GAF"/>
    <property type="match status" value="1"/>
</dbReference>
<dbReference type="SMART" id="SM00388">
    <property type="entry name" value="HisKA"/>
    <property type="match status" value="1"/>
</dbReference>
<dbReference type="Pfam" id="PF01590">
    <property type="entry name" value="GAF"/>
    <property type="match status" value="1"/>
</dbReference>
<evidence type="ECO:0000259" key="6">
    <source>
        <dbReference type="PROSITE" id="PS50109"/>
    </source>
</evidence>
<evidence type="ECO:0000256" key="5">
    <source>
        <dbReference type="SAM" id="Coils"/>
    </source>
</evidence>
<dbReference type="InterPro" id="IPR005467">
    <property type="entry name" value="His_kinase_dom"/>
</dbReference>
<proteinExistence type="predicted"/>
<comment type="catalytic activity">
    <reaction evidence="1">
        <text>ATP + protein L-histidine = ADP + protein N-phospho-L-histidine.</text>
        <dbReference type="EC" id="2.7.13.3"/>
    </reaction>
</comment>
<dbReference type="EMBL" id="CP076723">
    <property type="protein sequence ID" value="QWV95685.1"/>
    <property type="molecule type" value="Genomic_DNA"/>
</dbReference>
<dbReference type="CDD" id="cd00082">
    <property type="entry name" value="HisKA"/>
    <property type="match status" value="1"/>
</dbReference>
<dbReference type="SMART" id="SM00387">
    <property type="entry name" value="HATPase_c"/>
    <property type="match status" value="1"/>
</dbReference>
<protein>
    <recommendedName>
        <fullName evidence="2">histidine kinase</fullName>
        <ecNumber evidence="2">2.7.13.3</ecNumber>
    </recommendedName>
</protein>
<keyword evidence="3" id="KW-0808">Transferase</keyword>
<reference evidence="7 8" key="1">
    <citation type="submission" date="2021-06" db="EMBL/GenBank/DDBJ databases">
        <title>Gemonas diversity in paddy soil.</title>
        <authorList>
            <person name="Liu G."/>
        </authorList>
    </citation>
    <scope>NUCLEOTIDE SEQUENCE [LARGE SCALE GENOMIC DNA]</scope>
    <source>
        <strain evidence="7 8">RG10</strain>
    </source>
</reference>
<name>A0ABX8JJN4_9BACT</name>
<dbReference type="Proteomes" id="UP000683557">
    <property type="component" value="Chromosome"/>
</dbReference>
<dbReference type="PROSITE" id="PS50109">
    <property type="entry name" value="HIS_KIN"/>
    <property type="match status" value="1"/>
</dbReference>
<evidence type="ECO:0000256" key="3">
    <source>
        <dbReference type="ARBA" id="ARBA00022679"/>
    </source>
</evidence>
<accession>A0ABX8JJN4</accession>
<evidence type="ECO:0000256" key="1">
    <source>
        <dbReference type="ARBA" id="ARBA00000085"/>
    </source>
</evidence>
<dbReference type="Pfam" id="PF00512">
    <property type="entry name" value="HisKA"/>
    <property type="match status" value="1"/>
</dbReference>
<evidence type="ECO:0000256" key="4">
    <source>
        <dbReference type="ARBA" id="ARBA00022777"/>
    </source>
</evidence>
<dbReference type="InterPro" id="IPR003594">
    <property type="entry name" value="HATPase_dom"/>
</dbReference>
<dbReference type="PANTHER" id="PTHR42878:SF15">
    <property type="entry name" value="BACTERIOPHYTOCHROME"/>
    <property type="match status" value="1"/>
</dbReference>
<dbReference type="EC" id="2.7.13.3" evidence="2"/>
<sequence length="695" mass="77578">MPTSPDTPLYNSRIFDSYLKLLRKRYPDVDTHALLAYAGMKQHEVSDPGHWFSQRQVNRFHEKLVQVTGDPGIAREAGRYAASSDALGPLRSFFLGMVGPEYIFHLINKIAPRFTRSSRCSARKTGPREIELTVTYNEGVQENPRQCENRIGFFEAAFLLFDHDFPEIEHTECVFKGGEVCRYVIRWRRSAGYRLLMAQRICSAVLIVGLVTDWVRSGHTLMGPVLFLGLAGYFGFTLLARNAERKALLSSLTSMRATSERLLSQVQDNFDRALAINEIGRVISTRTELDDILSSVNQVLHKRLGYGRGIVVLLDPERNSLVLRGCFGLGAEDEERVRRVELPLAGTATPGVMVTCFHTQQPVLVSDIEEIRTLAVPENYALITALGVRSFICAPIVCEGESLGVLAVDDASREGGLLQSDLNLIQGIAPVIGISVRNAMRLANERRLSDQLRKASEQLERRVSERTSELSQAYAELEFLYDSVSHDLRTPLRVIYGYGELLLEGYGDRLDASAREYLANIISGGERMEETLDRMLDFSEVKSALPDLQPVDLSLLARRILADLRITDPDREVTLEIEDGVLVTGDERLLTGVMENLLGNAWKYSAHKGRTRIAFGRNDGVCYVRDNGDGFDMAQAGKLFMPFQRLHDGNHFAGHGLGLSMVRRMLERMGGKVWGEGRPGDGATFYFTLPPGDAP</sequence>
<dbReference type="InterPro" id="IPR003018">
    <property type="entry name" value="GAF"/>
</dbReference>
<dbReference type="InterPro" id="IPR050351">
    <property type="entry name" value="BphY/WalK/GraS-like"/>
</dbReference>
<evidence type="ECO:0000256" key="2">
    <source>
        <dbReference type="ARBA" id="ARBA00012438"/>
    </source>
</evidence>
<feature type="coiled-coil region" evidence="5">
    <location>
        <begin position="442"/>
        <end position="469"/>
    </location>
</feature>
<organism evidence="7 8">
    <name type="scientific">Geomonas oryzisoli</name>
    <dbReference type="NCBI Taxonomy" id="2847992"/>
    <lineage>
        <taxon>Bacteria</taxon>
        <taxon>Pseudomonadati</taxon>
        <taxon>Thermodesulfobacteriota</taxon>
        <taxon>Desulfuromonadia</taxon>
        <taxon>Geobacterales</taxon>
        <taxon>Geobacteraceae</taxon>
        <taxon>Geomonas</taxon>
    </lineage>
</organism>
<evidence type="ECO:0000313" key="8">
    <source>
        <dbReference type="Proteomes" id="UP000683557"/>
    </source>
</evidence>
<keyword evidence="5" id="KW-0175">Coiled coil</keyword>
<evidence type="ECO:0000313" key="7">
    <source>
        <dbReference type="EMBL" id="QWV95685.1"/>
    </source>
</evidence>
<keyword evidence="4" id="KW-0418">Kinase</keyword>
<dbReference type="PANTHER" id="PTHR42878">
    <property type="entry name" value="TWO-COMPONENT HISTIDINE KINASE"/>
    <property type="match status" value="1"/>
</dbReference>
<feature type="domain" description="Histidine kinase" evidence="6">
    <location>
        <begin position="483"/>
        <end position="693"/>
    </location>
</feature>
<dbReference type="InterPro" id="IPR003661">
    <property type="entry name" value="HisK_dim/P_dom"/>
</dbReference>
<dbReference type="Pfam" id="PF02518">
    <property type="entry name" value="HATPase_c"/>
    <property type="match status" value="1"/>
</dbReference>